<dbReference type="GO" id="GO:0016020">
    <property type="term" value="C:membrane"/>
    <property type="evidence" value="ECO:0007669"/>
    <property type="project" value="TreeGrafter"/>
</dbReference>
<dbReference type="EMBL" id="MBFS01003483">
    <property type="protein sequence ID" value="PVU86426.1"/>
    <property type="molecule type" value="Genomic_DNA"/>
</dbReference>
<evidence type="ECO:0000313" key="3">
    <source>
        <dbReference type="EMBL" id="PVU86426.1"/>
    </source>
</evidence>
<reference evidence="3 4" key="1">
    <citation type="journal article" date="2018" name="MBio">
        <title>Comparative Genomics Reveals the Core Gene Toolbox for the Fungus-Insect Symbiosis.</title>
        <authorList>
            <person name="Wang Y."/>
            <person name="Stata M."/>
            <person name="Wang W."/>
            <person name="Stajich J.E."/>
            <person name="White M.M."/>
            <person name="Moncalvo J.M."/>
        </authorList>
    </citation>
    <scope>NUCLEOTIDE SEQUENCE [LARGE SCALE GENOMIC DNA]</scope>
    <source>
        <strain evidence="3 4">SC-DP-2</strain>
    </source>
</reference>
<comment type="caution">
    <text evidence="3">The sequence shown here is derived from an EMBL/GenBank/DDBJ whole genome shotgun (WGS) entry which is preliminary data.</text>
</comment>
<dbReference type="GO" id="GO:0061578">
    <property type="term" value="F:K63-linked deubiquitinase activity"/>
    <property type="evidence" value="ECO:0007669"/>
    <property type="project" value="TreeGrafter"/>
</dbReference>
<protein>
    <recommendedName>
        <fullName evidence="2">USP8 dimerisation domain-containing protein</fullName>
    </recommendedName>
</protein>
<dbReference type="PANTHER" id="PTHR12947:SF13">
    <property type="entry name" value="FI19924P1"/>
    <property type="match status" value="1"/>
</dbReference>
<dbReference type="Pfam" id="PF08969">
    <property type="entry name" value="USP8_dimer"/>
    <property type="match status" value="1"/>
</dbReference>
<proteinExistence type="predicted"/>
<keyword evidence="4" id="KW-1185">Reference proteome</keyword>
<feature type="region of interest" description="Disordered" evidence="1">
    <location>
        <begin position="135"/>
        <end position="160"/>
    </location>
</feature>
<dbReference type="GO" id="GO:0005768">
    <property type="term" value="C:endosome"/>
    <property type="evidence" value="ECO:0007669"/>
    <property type="project" value="TreeGrafter"/>
</dbReference>
<evidence type="ECO:0000259" key="2">
    <source>
        <dbReference type="Pfam" id="PF08969"/>
    </source>
</evidence>
<dbReference type="InterPro" id="IPR015063">
    <property type="entry name" value="USP8_dimer"/>
</dbReference>
<feature type="non-terminal residue" evidence="3">
    <location>
        <position position="246"/>
    </location>
</feature>
<dbReference type="Gene3D" id="1.20.58.80">
    <property type="entry name" value="Phosphotransferase system, lactose/cellobiose-type IIA subunit"/>
    <property type="match status" value="1"/>
</dbReference>
<dbReference type="GO" id="GO:0070536">
    <property type="term" value="P:protein K63-linked deubiquitination"/>
    <property type="evidence" value="ECO:0007669"/>
    <property type="project" value="TreeGrafter"/>
</dbReference>
<dbReference type="SUPFAM" id="SSF140856">
    <property type="entry name" value="USP8 N-terminal domain-like"/>
    <property type="match status" value="1"/>
</dbReference>
<feature type="domain" description="USP8 dimerisation" evidence="2">
    <location>
        <begin position="7"/>
        <end position="109"/>
    </location>
</feature>
<evidence type="ECO:0000313" key="4">
    <source>
        <dbReference type="Proteomes" id="UP000245609"/>
    </source>
</evidence>
<sequence>MSQKLQKVHSVAELSQIAYVKVNPTLPIKLYINSVENLLHKADTLLEEGNLQEAYLYYLRYTSIVLNELPKHPSYNDPEISAKRRLLTLNCKASLDHLEKLQPVLVNQHNEYKKYLKTIPKKTFSIKHYPAEKSATLQHQERKFDSYSQSRDLKSISPDSPLISMGNNDSGWNDWSLQKELGEIPQQLVGKKKVLSSRKVDIDPNTFRYPRPTVSQENRNLIQKDHSSVLSARDYFFKEKHSEVVT</sequence>
<dbReference type="PANTHER" id="PTHR12947">
    <property type="entry name" value="AMSH-LIKE PROTEASE"/>
    <property type="match status" value="1"/>
</dbReference>
<gene>
    <name evidence="3" type="ORF">BB560_006720</name>
</gene>
<evidence type="ECO:0000256" key="1">
    <source>
        <dbReference type="SAM" id="MobiDB-lite"/>
    </source>
</evidence>
<dbReference type="AlphaFoldDB" id="A0A2T9Y241"/>
<accession>A0A2T9Y241</accession>
<organism evidence="3 4">
    <name type="scientific">Smittium megazygosporum</name>
    <dbReference type="NCBI Taxonomy" id="133381"/>
    <lineage>
        <taxon>Eukaryota</taxon>
        <taxon>Fungi</taxon>
        <taxon>Fungi incertae sedis</taxon>
        <taxon>Zoopagomycota</taxon>
        <taxon>Kickxellomycotina</taxon>
        <taxon>Harpellomycetes</taxon>
        <taxon>Harpellales</taxon>
        <taxon>Legeriomycetaceae</taxon>
        <taxon>Smittium</taxon>
    </lineage>
</organism>
<dbReference type="OrthoDB" id="3640at2759"/>
<dbReference type="Proteomes" id="UP000245609">
    <property type="component" value="Unassembled WGS sequence"/>
</dbReference>
<dbReference type="STRING" id="133381.A0A2T9Y241"/>
<name>A0A2T9Y241_9FUNG</name>